<evidence type="ECO:0000256" key="5">
    <source>
        <dbReference type="ARBA" id="ARBA00022691"/>
    </source>
</evidence>
<keyword evidence="3" id="KW-0489">Methyltransferase</keyword>
<evidence type="ECO:0000256" key="3">
    <source>
        <dbReference type="ARBA" id="ARBA00022603"/>
    </source>
</evidence>
<evidence type="ECO:0000256" key="2">
    <source>
        <dbReference type="ARBA" id="ARBA00012750"/>
    </source>
</evidence>
<feature type="region of interest" description="Disordered" evidence="9">
    <location>
        <begin position="320"/>
        <end position="345"/>
    </location>
</feature>
<dbReference type="GO" id="GO:0008168">
    <property type="term" value="F:methyltransferase activity"/>
    <property type="evidence" value="ECO:0007669"/>
    <property type="project" value="UniProtKB-KW"/>
</dbReference>
<dbReference type="Pfam" id="PF02676">
    <property type="entry name" value="TYW3"/>
    <property type="match status" value="1"/>
</dbReference>
<dbReference type="GO" id="GO:0008033">
    <property type="term" value="P:tRNA processing"/>
    <property type="evidence" value="ECO:0007669"/>
    <property type="project" value="UniProtKB-KW"/>
</dbReference>
<evidence type="ECO:0000313" key="11">
    <source>
        <dbReference type="EMBL" id="CAF9925887.1"/>
    </source>
</evidence>
<evidence type="ECO:0000256" key="1">
    <source>
        <dbReference type="ARBA" id="ARBA00008569"/>
    </source>
</evidence>
<comment type="similarity">
    <text evidence="1">Belongs to the TYW3 family.</text>
</comment>
<protein>
    <recommendedName>
        <fullName evidence="2">tRNA(Phe) 7-[(3-amino-3-carboxypropyl)-4-demethylwyosine(37)-N(4)]-methyltransferase</fullName>
        <ecNumber evidence="2">2.1.1.282</ecNumber>
    </recommendedName>
    <alternativeName>
        <fullName evidence="7">tRNA(Phe) 7-((3-amino-3-carboxypropyl)-4-demethylwyosine(37)-N(4))-methyltransferase</fullName>
    </alternativeName>
</protein>
<keyword evidence="12" id="KW-1185">Reference proteome</keyword>
<dbReference type="AlphaFoldDB" id="A0A8H3FIR1"/>
<name>A0A8H3FIR1_9LECA</name>
<dbReference type="EMBL" id="CAJPDQ010000024">
    <property type="protein sequence ID" value="CAF9925887.1"/>
    <property type="molecule type" value="Genomic_DNA"/>
</dbReference>
<evidence type="ECO:0000259" key="10">
    <source>
        <dbReference type="Pfam" id="PF02676"/>
    </source>
</evidence>
<evidence type="ECO:0000256" key="6">
    <source>
        <dbReference type="ARBA" id="ARBA00022694"/>
    </source>
</evidence>
<dbReference type="EC" id="2.1.1.282" evidence="2"/>
<dbReference type="OrthoDB" id="263283at2759"/>
<dbReference type="PANTHER" id="PTHR48418">
    <property type="entry name" value="TRNA WYBUTOSINE-SYNTHESIZING PROTEIN 3"/>
    <property type="match status" value="1"/>
</dbReference>
<gene>
    <name evidence="11" type="ORF">GOMPHAMPRED_004001</name>
</gene>
<evidence type="ECO:0000256" key="4">
    <source>
        <dbReference type="ARBA" id="ARBA00022679"/>
    </source>
</evidence>
<dbReference type="InterPro" id="IPR036602">
    <property type="entry name" value="tRNA_yW-synthesising-like_sf"/>
</dbReference>
<evidence type="ECO:0000256" key="7">
    <source>
        <dbReference type="ARBA" id="ARBA00030554"/>
    </source>
</evidence>
<evidence type="ECO:0000256" key="9">
    <source>
        <dbReference type="SAM" id="MobiDB-lite"/>
    </source>
</evidence>
<keyword evidence="4" id="KW-0808">Transferase</keyword>
<feature type="domain" description="tRNA wybutosine-synthesizing protein" evidence="10">
    <location>
        <begin position="14"/>
        <end position="274"/>
    </location>
</feature>
<evidence type="ECO:0000256" key="8">
    <source>
        <dbReference type="ARBA" id="ARBA00049202"/>
    </source>
</evidence>
<feature type="compositionally biased region" description="Basic and acidic residues" evidence="9">
    <location>
        <begin position="320"/>
        <end position="329"/>
    </location>
</feature>
<dbReference type="InterPro" id="IPR003827">
    <property type="entry name" value="tRNA_yW-synthesising"/>
</dbReference>
<dbReference type="GO" id="GO:0032259">
    <property type="term" value="P:methylation"/>
    <property type="evidence" value="ECO:0007669"/>
    <property type="project" value="UniProtKB-KW"/>
</dbReference>
<reference evidence="11" key="1">
    <citation type="submission" date="2021-03" db="EMBL/GenBank/DDBJ databases">
        <authorList>
            <person name="Tagirdzhanova G."/>
        </authorList>
    </citation>
    <scope>NUCLEOTIDE SEQUENCE</scope>
</reference>
<comment type="catalytic activity">
    <reaction evidence="8">
        <text>4-demethyl-7-[(3S)-3-amino-3-carboxypropyl]wyosine(37) in tRNA(Phe) + S-adenosyl-L-methionine = 7-[(3S)-3-amino-3-carboxypropyl]wyosine(37) in tRNA(Phe) + S-adenosyl-L-homocysteine + H(+)</text>
        <dbReference type="Rhea" id="RHEA:36635"/>
        <dbReference type="Rhea" id="RHEA-COMP:10378"/>
        <dbReference type="Rhea" id="RHEA-COMP:10379"/>
        <dbReference type="ChEBI" id="CHEBI:15378"/>
        <dbReference type="ChEBI" id="CHEBI:57856"/>
        <dbReference type="ChEBI" id="CHEBI:59789"/>
        <dbReference type="ChEBI" id="CHEBI:73543"/>
        <dbReference type="ChEBI" id="CHEBI:73550"/>
        <dbReference type="EC" id="2.1.1.282"/>
    </reaction>
</comment>
<dbReference type="Proteomes" id="UP000664169">
    <property type="component" value="Unassembled WGS sequence"/>
</dbReference>
<evidence type="ECO:0000313" key="12">
    <source>
        <dbReference type="Proteomes" id="UP000664169"/>
    </source>
</evidence>
<accession>A0A8H3FIR1</accession>
<comment type="caution">
    <text evidence="11">The sequence shown here is derived from an EMBL/GenBank/DDBJ whole genome shotgun (WGS) entry which is preliminary data.</text>
</comment>
<proteinExistence type="inferred from homology"/>
<keyword evidence="6" id="KW-0819">tRNA processing</keyword>
<organism evidence="11 12">
    <name type="scientific">Gomphillus americanus</name>
    <dbReference type="NCBI Taxonomy" id="1940652"/>
    <lineage>
        <taxon>Eukaryota</taxon>
        <taxon>Fungi</taxon>
        <taxon>Dikarya</taxon>
        <taxon>Ascomycota</taxon>
        <taxon>Pezizomycotina</taxon>
        <taxon>Lecanoromycetes</taxon>
        <taxon>OSLEUM clade</taxon>
        <taxon>Ostropomycetidae</taxon>
        <taxon>Ostropales</taxon>
        <taxon>Graphidaceae</taxon>
        <taxon>Gomphilloideae</taxon>
        <taxon>Gomphillus</taxon>
    </lineage>
</organism>
<sequence>MTTPHPIPADFTSHKAKILTSLSLPDSSYTDLSPKGSIDAPIRNFIDEINTLDGLVTTSSCSGRVSIFVEGQKKKRTNPAAAAAAAADRDADIVEFIQNHYSQQNSVVPPGGKGFDGHWIYVSHCTLSTDSKTGKVLIPAELESLLSSKQSNTHDESASNPDSTRLIHLSFEPLILHICAASLFHAKPILALVLDAGFRESGVQSLKCLEHAHAWPMVAVRSAGIAFSTVIGLVDAPQGRERLIVDREYLLLMLGVCNERFVENQRRTDRIRAGVRRLIARQQQGSCLDTGDGFMWEDKDVRAVRKREEGLKARDALRRRNGEETVRQDVEEEDDLVGFGGGLGS</sequence>
<dbReference type="PANTHER" id="PTHR48418:SF1">
    <property type="entry name" value="TRNA WYBUTOSINE-SYNTHESIZING PROTEIN 3"/>
    <property type="match status" value="1"/>
</dbReference>
<dbReference type="Gene3D" id="3.30.1960.10">
    <property type="entry name" value="tRNA wybutosine-synthesizing-like"/>
    <property type="match status" value="1"/>
</dbReference>
<dbReference type="SUPFAM" id="SSF111278">
    <property type="entry name" value="SSo0622-like"/>
    <property type="match status" value="1"/>
</dbReference>
<keyword evidence="5" id="KW-0949">S-adenosyl-L-methionine</keyword>